<dbReference type="STRING" id="694573.A0A194UNA9"/>
<dbReference type="InterPro" id="IPR012951">
    <property type="entry name" value="BBE"/>
</dbReference>
<dbReference type="EMBL" id="KN714668">
    <property type="protein sequence ID" value="KUI53149.1"/>
    <property type="molecule type" value="Genomic_DNA"/>
</dbReference>
<dbReference type="InterPro" id="IPR016166">
    <property type="entry name" value="FAD-bd_PCMH"/>
</dbReference>
<evidence type="ECO:0000256" key="1">
    <source>
        <dbReference type="ARBA" id="ARBA00005466"/>
    </source>
</evidence>
<dbReference type="InterPro" id="IPR016169">
    <property type="entry name" value="FAD-bd_PCMH_sub2"/>
</dbReference>
<dbReference type="Pfam" id="PF08031">
    <property type="entry name" value="BBE"/>
    <property type="match status" value="1"/>
</dbReference>
<dbReference type="InterPro" id="IPR036318">
    <property type="entry name" value="FAD-bd_PCMH-like_sf"/>
</dbReference>
<feature type="domain" description="FAD-binding PCMH-type" evidence="5">
    <location>
        <begin position="18"/>
        <end position="209"/>
    </location>
</feature>
<accession>A0A194UNA9</accession>
<protein>
    <submittedName>
        <fullName evidence="6">Bifunctional solanapyrone synthase</fullName>
    </submittedName>
</protein>
<dbReference type="Gene3D" id="3.40.462.20">
    <property type="match status" value="1"/>
</dbReference>
<keyword evidence="7" id="KW-1185">Reference proteome</keyword>
<dbReference type="OrthoDB" id="2151789at2759"/>
<dbReference type="PANTHER" id="PTHR42973">
    <property type="entry name" value="BINDING OXIDOREDUCTASE, PUTATIVE (AFU_ORTHOLOGUE AFUA_1G17690)-RELATED"/>
    <property type="match status" value="1"/>
</dbReference>
<keyword evidence="2" id="KW-0285">Flavoprotein</keyword>
<dbReference type="PROSITE" id="PS51387">
    <property type="entry name" value="FAD_PCMH"/>
    <property type="match status" value="1"/>
</dbReference>
<name>A0A194UNA9_CYTMA</name>
<dbReference type="Proteomes" id="UP000078576">
    <property type="component" value="Unassembled WGS sequence"/>
</dbReference>
<dbReference type="GO" id="GO:0016491">
    <property type="term" value="F:oxidoreductase activity"/>
    <property type="evidence" value="ECO:0007669"/>
    <property type="project" value="UniProtKB-KW"/>
</dbReference>
<proteinExistence type="inferred from homology"/>
<dbReference type="InterPro" id="IPR006094">
    <property type="entry name" value="Oxid_FAD_bind_N"/>
</dbReference>
<dbReference type="Pfam" id="PF01565">
    <property type="entry name" value="FAD_binding_4"/>
    <property type="match status" value="1"/>
</dbReference>
<sequence>MVASAIEGLLRQTGAEVLRPCDPGYTLHQDSYFSTTAAELRPAYICPTALRFRGGHVFALRSGGHGTSLGASNIEGGITLDLGLSDWTRVVDNSQSADGGEEFAALVDIGPGARWRDVYAALDKHGLMVAGGRDGSVGVGGLLLGGGISFLSGTRGFACDNVAAFEVVLADGRIVQASKIMNADLLWALKGGGNNFGIATNIRMQAVRSRPVWGGLTMMSPQTIPQAAQALVDFTSRVHEDVDSNLMCIVEYRPESKDVALRAYLVQTAGVENAPAYSRWLQLPFTRKFFAKYSFAQASGNRTMPDGYHNIWFTATFKNDPRIVSKVTSLHQDLVNTLKTTIVPDGDFVSLCLLQPLPKVIVQLGDNPMGLSRQIGDGLLVMTTVMVRTAQQKTAAHPKCKAFLTTLREFARSTDEDLNLDWEYINYTDETQDPLGSYGPENVKKLREVSQRYDPKQVFQKLCRGGFKLTPTSI</sequence>
<reference evidence="7" key="1">
    <citation type="submission" date="2014-12" db="EMBL/GenBank/DDBJ databases">
        <title>Genome Sequence of Valsa Canker Pathogens Uncovers a Specific Adaption of Colonization on Woody Bark.</title>
        <authorList>
            <person name="Yin Z."/>
            <person name="Liu H."/>
            <person name="Gao X."/>
            <person name="Li Z."/>
            <person name="Song N."/>
            <person name="Ke X."/>
            <person name="Dai Q."/>
            <person name="Wu Y."/>
            <person name="Sun Y."/>
            <person name="Xu J.-R."/>
            <person name="Kang Z.K."/>
            <person name="Wang L."/>
            <person name="Huang L."/>
        </authorList>
    </citation>
    <scope>NUCLEOTIDE SEQUENCE [LARGE SCALE GENOMIC DNA]</scope>
    <source>
        <strain evidence="7">SXYL134</strain>
    </source>
</reference>
<dbReference type="PANTHER" id="PTHR42973:SF53">
    <property type="entry name" value="FAD-BINDING PCMH-TYPE DOMAIN-CONTAINING PROTEIN-RELATED"/>
    <property type="match status" value="1"/>
</dbReference>
<dbReference type="GO" id="GO:0071949">
    <property type="term" value="F:FAD binding"/>
    <property type="evidence" value="ECO:0007669"/>
    <property type="project" value="InterPro"/>
</dbReference>
<dbReference type="InterPro" id="IPR050416">
    <property type="entry name" value="FAD-linked_Oxidoreductase"/>
</dbReference>
<evidence type="ECO:0000313" key="7">
    <source>
        <dbReference type="Proteomes" id="UP000078576"/>
    </source>
</evidence>
<evidence type="ECO:0000256" key="2">
    <source>
        <dbReference type="ARBA" id="ARBA00022630"/>
    </source>
</evidence>
<comment type="similarity">
    <text evidence="1">Belongs to the oxygen-dependent FAD-linked oxidoreductase family.</text>
</comment>
<dbReference type="Gene3D" id="3.30.465.10">
    <property type="match status" value="1"/>
</dbReference>
<keyword evidence="3" id="KW-0274">FAD</keyword>
<evidence type="ECO:0000313" key="6">
    <source>
        <dbReference type="EMBL" id="KUI53149.1"/>
    </source>
</evidence>
<evidence type="ECO:0000256" key="3">
    <source>
        <dbReference type="ARBA" id="ARBA00022827"/>
    </source>
</evidence>
<evidence type="ECO:0000256" key="4">
    <source>
        <dbReference type="ARBA" id="ARBA00023002"/>
    </source>
</evidence>
<evidence type="ECO:0000259" key="5">
    <source>
        <dbReference type="PROSITE" id="PS51387"/>
    </source>
</evidence>
<organism evidence="6 7">
    <name type="scientific">Cytospora mali</name>
    <name type="common">Apple Valsa canker fungus</name>
    <name type="synonym">Valsa mali</name>
    <dbReference type="NCBI Taxonomy" id="578113"/>
    <lineage>
        <taxon>Eukaryota</taxon>
        <taxon>Fungi</taxon>
        <taxon>Dikarya</taxon>
        <taxon>Ascomycota</taxon>
        <taxon>Pezizomycotina</taxon>
        <taxon>Sordariomycetes</taxon>
        <taxon>Sordariomycetidae</taxon>
        <taxon>Diaporthales</taxon>
        <taxon>Cytosporaceae</taxon>
        <taxon>Cytospora</taxon>
    </lineage>
</organism>
<dbReference type="SUPFAM" id="SSF56176">
    <property type="entry name" value="FAD-binding/transporter-associated domain-like"/>
    <property type="match status" value="1"/>
</dbReference>
<dbReference type="AlphaFoldDB" id="A0A194UNA9"/>
<keyword evidence="4" id="KW-0560">Oxidoreductase</keyword>
<gene>
    <name evidence="6" type="ORF">VP1G_00786</name>
</gene>